<organism evidence="2 3">
    <name type="scientific">Oidiodendron maius (strain Zn)</name>
    <dbReference type="NCBI Taxonomy" id="913774"/>
    <lineage>
        <taxon>Eukaryota</taxon>
        <taxon>Fungi</taxon>
        <taxon>Dikarya</taxon>
        <taxon>Ascomycota</taxon>
        <taxon>Pezizomycotina</taxon>
        <taxon>Leotiomycetes</taxon>
        <taxon>Leotiomycetes incertae sedis</taxon>
        <taxon>Myxotrichaceae</taxon>
        <taxon>Oidiodendron</taxon>
    </lineage>
</organism>
<name>A0A0C3GQ57_OIDMZ</name>
<dbReference type="EMBL" id="KN832894">
    <property type="protein sequence ID" value="KIM93539.1"/>
    <property type="molecule type" value="Genomic_DNA"/>
</dbReference>
<reference evidence="3" key="2">
    <citation type="submission" date="2015-01" db="EMBL/GenBank/DDBJ databases">
        <title>Evolutionary Origins and Diversification of the Mycorrhizal Mutualists.</title>
        <authorList>
            <consortium name="DOE Joint Genome Institute"/>
            <consortium name="Mycorrhizal Genomics Consortium"/>
            <person name="Kohler A."/>
            <person name="Kuo A."/>
            <person name="Nagy L.G."/>
            <person name="Floudas D."/>
            <person name="Copeland A."/>
            <person name="Barry K.W."/>
            <person name="Cichocki N."/>
            <person name="Veneault-Fourrey C."/>
            <person name="LaButti K."/>
            <person name="Lindquist E.A."/>
            <person name="Lipzen A."/>
            <person name="Lundell T."/>
            <person name="Morin E."/>
            <person name="Murat C."/>
            <person name="Riley R."/>
            <person name="Ohm R."/>
            <person name="Sun H."/>
            <person name="Tunlid A."/>
            <person name="Henrissat B."/>
            <person name="Grigoriev I.V."/>
            <person name="Hibbett D.S."/>
            <person name="Martin F."/>
        </authorList>
    </citation>
    <scope>NUCLEOTIDE SEQUENCE [LARGE SCALE GENOMIC DNA]</scope>
    <source>
        <strain evidence="3">Zn</strain>
    </source>
</reference>
<evidence type="ECO:0000313" key="3">
    <source>
        <dbReference type="Proteomes" id="UP000054321"/>
    </source>
</evidence>
<keyword evidence="3" id="KW-1185">Reference proteome</keyword>
<evidence type="ECO:0000256" key="1">
    <source>
        <dbReference type="SAM" id="Coils"/>
    </source>
</evidence>
<gene>
    <name evidence="2" type="ORF">OIDMADRAFT_173149</name>
</gene>
<dbReference type="OrthoDB" id="3555737at2759"/>
<keyword evidence="1" id="KW-0175">Coiled coil</keyword>
<feature type="coiled-coil region" evidence="1">
    <location>
        <begin position="90"/>
        <end position="135"/>
    </location>
</feature>
<dbReference type="HOGENOM" id="CLU_084657_1_0_1"/>
<accession>A0A0C3GQ57</accession>
<dbReference type="Proteomes" id="UP000054321">
    <property type="component" value="Unassembled WGS sequence"/>
</dbReference>
<dbReference type="InParanoid" id="A0A0C3GQ57"/>
<proteinExistence type="predicted"/>
<dbReference type="AlphaFoldDB" id="A0A0C3GQ57"/>
<evidence type="ECO:0000313" key="2">
    <source>
        <dbReference type="EMBL" id="KIM93539.1"/>
    </source>
</evidence>
<reference evidence="2 3" key="1">
    <citation type="submission" date="2014-04" db="EMBL/GenBank/DDBJ databases">
        <authorList>
            <consortium name="DOE Joint Genome Institute"/>
            <person name="Kuo A."/>
            <person name="Martino E."/>
            <person name="Perotto S."/>
            <person name="Kohler A."/>
            <person name="Nagy L.G."/>
            <person name="Floudas D."/>
            <person name="Copeland A."/>
            <person name="Barry K.W."/>
            <person name="Cichocki N."/>
            <person name="Veneault-Fourrey C."/>
            <person name="LaButti K."/>
            <person name="Lindquist E.A."/>
            <person name="Lipzen A."/>
            <person name="Lundell T."/>
            <person name="Morin E."/>
            <person name="Murat C."/>
            <person name="Sun H."/>
            <person name="Tunlid A."/>
            <person name="Henrissat B."/>
            <person name="Grigoriev I.V."/>
            <person name="Hibbett D.S."/>
            <person name="Martin F."/>
            <person name="Nordberg H.P."/>
            <person name="Cantor M.N."/>
            <person name="Hua S.X."/>
        </authorList>
    </citation>
    <scope>NUCLEOTIDE SEQUENCE [LARGE SCALE GENOMIC DNA]</scope>
    <source>
        <strain evidence="2 3">Zn</strain>
    </source>
</reference>
<sequence>MPPESLNLALRIGSLGAEMSPCSSCQNFGRTRVGINEESKKCGERVRRRQDCDVMGLSPGEWAQLQREQDRLKFERDAALTAAMEGLARVQRLEKQQELLKKRGAEMIRRGLQTVDELEEIEERERREKEDAMWREHQIRAMIDSSPDVLGDLVDPTFDSSDPFWAMWDFGSGTPRASP</sequence>
<protein>
    <submittedName>
        <fullName evidence="2">Uncharacterized protein</fullName>
    </submittedName>
</protein>